<dbReference type="AlphaFoldDB" id="A0A8H7RSF3"/>
<comment type="caution">
    <text evidence="2">The sequence shown here is derived from an EMBL/GenBank/DDBJ whole genome shotgun (WGS) entry which is preliminary data.</text>
</comment>
<proteinExistence type="predicted"/>
<name>A0A8H7RSF3_9FUNG</name>
<evidence type="ECO:0000313" key="2">
    <source>
        <dbReference type="EMBL" id="KAG2215397.1"/>
    </source>
</evidence>
<evidence type="ECO:0000313" key="3">
    <source>
        <dbReference type="Proteomes" id="UP000646827"/>
    </source>
</evidence>
<gene>
    <name evidence="2" type="ORF">INT45_009471</name>
</gene>
<keyword evidence="3" id="KW-1185">Reference proteome</keyword>
<sequence length="111" mass="12994">MNIPRGTIHKHKKRAQTRKGKANPIKHKRVMPSKITENGGRFLLQSVTDNNTITLDQLQHFVKNYIEIKILDYQHNCVFVDEASVMANMRHNYAWSVAGEVAHVKEWDYHR</sequence>
<dbReference type="EMBL" id="JAEPRB010000521">
    <property type="protein sequence ID" value="KAG2215397.1"/>
    <property type="molecule type" value="Genomic_DNA"/>
</dbReference>
<protein>
    <submittedName>
        <fullName evidence="2">Uncharacterized protein</fullName>
    </submittedName>
</protein>
<organism evidence="2 3">
    <name type="scientific">Circinella minor</name>
    <dbReference type="NCBI Taxonomy" id="1195481"/>
    <lineage>
        <taxon>Eukaryota</taxon>
        <taxon>Fungi</taxon>
        <taxon>Fungi incertae sedis</taxon>
        <taxon>Mucoromycota</taxon>
        <taxon>Mucoromycotina</taxon>
        <taxon>Mucoromycetes</taxon>
        <taxon>Mucorales</taxon>
        <taxon>Lichtheimiaceae</taxon>
        <taxon>Circinella</taxon>
    </lineage>
</organism>
<accession>A0A8H7RSF3</accession>
<dbReference type="Proteomes" id="UP000646827">
    <property type="component" value="Unassembled WGS sequence"/>
</dbReference>
<feature type="compositionally biased region" description="Basic residues" evidence="1">
    <location>
        <begin position="7"/>
        <end position="23"/>
    </location>
</feature>
<evidence type="ECO:0000256" key="1">
    <source>
        <dbReference type="SAM" id="MobiDB-lite"/>
    </source>
</evidence>
<feature type="region of interest" description="Disordered" evidence="1">
    <location>
        <begin position="1"/>
        <end position="23"/>
    </location>
</feature>
<reference evidence="2 3" key="1">
    <citation type="submission" date="2020-12" db="EMBL/GenBank/DDBJ databases">
        <title>Metabolic potential, ecology and presence of endohyphal bacteria is reflected in genomic diversity of Mucoromycotina.</title>
        <authorList>
            <person name="Muszewska A."/>
            <person name="Okrasinska A."/>
            <person name="Steczkiewicz K."/>
            <person name="Drgas O."/>
            <person name="Orlowska M."/>
            <person name="Perlinska-Lenart U."/>
            <person name="Aleksandrzak-Piekarczyk T."/>
            <person name="Szatraj K."/>
            <person name="Zielenkiewicz U."/>
            <person name="Pilsyk S."/>
            <person name="Malc E."/>
            <person name="Mieczkowski P."/>
            <person name="Kruszewska J.S."/>
            <person name="Biernat P."/>
            <person name="Pawlowska J."/>
        </authorList>
    </citation>
    <scope>NUCLEOTIDE SEQUENCE [LARGE SCALE GENOMIC DNA]</scope>
    <source>
        <strain evidence="2 3">CBS 142.35</strain>
    </source>
</reference>